<dbReference type="InterPro" id="IPR003779">
    <property type="entry name" value="CMD-like"/>
</dbReference>
<dbReference type="EMBL" id="QZKU01000056">
    <property type="protein sequence ID" value="RJP22561.1"/>
    <property type="molecule type" value="Genomic_DNA"/>
</dbReference>
<dbReference type="Proteomes" id="UP000265882">
    <property type="component" value="Unassembled WGS sequence"/>
</dbReference>
<name>A0A3A4P3Y0_ABYX5</name>
<protein>
    <submittedName>
        <fullName evidence="2">Carboxymuconolactone decarboxylase family protein</fullName>
    </submittedName>
</protein>
<dbReference type="NCBIfam" id="TIGR00778">
    <property type="entry name" value="ahpD_dom"/>
    <property type="match status" value="1"/>
</dbReference>
<dbReference type="AlphaFoldDB" id="A0A3A4P3Y0"/>
<dbReference type="Gene3D" id="1.20.1290.10">
    <property type="entry name" value="AhpD-like"/>
    <property type="match status" value="1"/>
</dbReference>
<comment type="caution">
    <text evidence="2">The sequence shown here is derived from an EMBL/GenBank/DDBJ whole genome shotgun (WGS) entry which is preliminary data.</text>
</comment>
<proteinExistence type="predicted"/>
<accession>A0A3A4P3Y0</accession>
<gene>
    <name evidence="2" type="ORF">C4520_08110</name>
</gene>
<dbReference type="InterPro" id="IPR029032">
    <property type="entry name" value="AhpD-like"/>
</dbReference>
<feature type="domain" description="Carboxymuconolactone decarboxylase-like" evidence="1">
    <location>
        <begin position="23"/>
        <end position="104"/>
    </location>
</feature>
<dbReference type="PANTHER" id="PTHR33930">
    <property type="entry name" value="ALKYL HYDROPEROXIDE REDUCTASE AHPD"/>
    <property type="match status" value="1"/>
</dbReference>
<dbReference type="Pfam" id="PF02627">
    <property type="entry name" value="CMD"/>
    <property type="match status" value="1"/>
</dbReference>
<sequence>MTEHFYSKDALLAMGKFAEVKGDLLAAFAQFNQKVFEAGALPEKTKELIAVGCAHITHCPYCIDGHTRKAKEAGATDEEIAEAIMVGVALSAGASIAHSCIAMKAIE</sequence>
<evidence type="ECO:0000313" key="3">
    <source>
        <dbReference type="Proteomes" id="UP000265882"/>
    </source>
</evidence>
<dbReference type="PANTHER" id="PTHR33930:SF8">
    <property type="entry name" value="4-CARBOXYMUCONOLACTONE DECARBOXYLASE"/>
    <property type="match status" value="1"/>
</dbReference>
<organism evidence="2 3">
    <name type="scientific">Abyssobacteria bacterium (strain SURF_5)</name>
    <dbReference type="NCBI Taxonomy" id="2093360"/>
    <lineage>
        <taxon>Bacteria</taxon>
        <taxon>Pseudomonadati</taxon>
        <taxon>Candidatus Hydrogenedentota</taxon>
        <taxon>Candidatus Abyssobacteria</taxon>
    </lineage>
</organism>
<dbReference type="GO" id="GO:0051920">
    <property type="term" value="F:peroxiredoxin activity"/>
    <property type="evidence" value="ECO:0007669"/>
    <property type="project" value="InterPro"/>
</dbReference>
<reference evidence="2 3" key="1">
    <citation type="journal article" date="2017" name="ISME J.">
        <title>Energy and carbon metabolisms in a deep terrestrial subsurface fluid microbial community.</title>
        <authorList>
            <person name="Momper L."/>
            <person name="Jungbluth S.P."/>
            <person name="Lee M.D."/>
            <person name="Amend J.P."/>
        </authorList>
    </citation>
    <scope>NUCLEOTIDE SEQUENCE [LARGE SCALE GENOMIC DNA]</scope>
    <source>
        <strain evidence="2">SURF_5</strain>
    </source>
</reference>
<evidence type="ECO:0000313" key="2">
    <source>
        <dbReference type="EMBL" id="RJP22561.1"/>
    </source>
</evidence>
<dbReference type="SUPFAM" id="SSF69118">
    <property type="entry name" value="AhpD-like"/>
    <property type="match status" value="1"/>
</dbReference>
<evidence type="ECO:0000259" key="1">
    <source>
        <dbReference type="Pfam" id="PF02627"/>
    </source>
</evidence>
<dbReference type="InterPro" id="IPR004675">
    <property type="entry name" value="AhpD_core"/>
</dbReference>